<proteinExistence type="predicted"/>
<dbReference type="Proteomes" id="UP000007882">
    <property type="component" value="Chromosome"/>
</dbReference>
<keyword evidence="2" id="KW-1185">Reference proteome</keyword>
<evidence type="ECO:0000313" key="2">
    <source>
        <dbReference type="Proteomes" id="UP000007882"/>
    </source>
</evidence>
<dbReference type="KEGG" id="ams:AMIS_58820"/>
<dbReference type="PATRIC" id="fig|512565.3.peg.5878"/>
<dbReference type="STRING" id="512565.AMIS_58820"/>
<organism evidence="1 2">
    <name type="scientific">Actinoplanes missouriensis (strain ATCC 14538 / DSM 43046 / CBS 188.64 / JCM 3121 / NBRC 102363 / NCIMB 12654 / NRRL B-3342 / UNCC 431)</name>
    <dbReference type="NCBI Taxonomy" id="512565"/>
    <lineage>
        <taxon>Bacteria</taxon>
        <taxon>Bacillati</taxon>
        <taxon>Actinomycetota</taxon>
        <taxon>Actinomycetes</taxon>
        <taxon>Micromonosporales</taxon>
        <taxon>Micromonosporaceae</taxon>
        <taxon>Actinoplanes</taxon>
    </lineage>
</organism>
<dbReference type="EMBL" id="AP012319">
    <property type="protein sequence ID" value="BAL91102.1"/>
    <property type="molecule type" value="Genomic_DNA"/>
</dbReference>
<dbReference type="AlphaFoldDB" id="I0HDL5"/>
<evidence type="ECO:0000313" key="1">
    <source>
        <dbReference type="EMBL" id="BAL91102.1"/>
    </source>
</evidence>
<dbReference type="HOGENOM" id="CLU_2068093_0_0_11"/>
<accession>I0HDL5</accession>
<reference evidence="1 2" key="1">
    <citation type="submission" date="2012-02" db="EMBL/GenBank/DDBJ databases">
        <title>Complete genome sequence of Actinoplanes missouriensis 431 (= NBRC 102363).</title>
        <authorList>
            <person name="Ohnishi Y."/>
            <person name="Ishikawa J."/>
            <person name="Sekine M."/>
            <person name="Hosoyama A."/>
            <person name="Harada T."/>
            <person name="Narita H."/>
            <person name="Hata T."/>
            <person name="Konno Y."/>
            <person name="Tutikane K."/>
            <person name="Fujita N."/>
            <person name="Horinouchi S."/>
            <person name="Hayakawa M."/>
        </authorList>
    </citation>
    <scope>NUCLEOTIDE SEQUENCE [LARGE SCALE GENOMIC DNA]</scope>
    <source>
        <strain evidence="2">ATCC 14538 / DSM 43046 / CBS 188.64 / JCM 3121 / NBRC 102363 / NCIMB 12654 / NRRL B-3342 / UNCC 431</strain>
    </source>
</reference>
<sequence>MIHRSAGTLVDVNWLEFAMLHADEPRTVHVDGAEVGPCLVSNEVIFCPPDTVAVPGAPVTLPGGRAARVRNAIFMDSCGTGLPEHLQLDIQRLDAGNTGQRNYCHTGRSTAWRNERNA</sequence>
<name>I0HDL5_ACTM4</name>
<gene>
    <name evidence="1" type="ordered locus">AMIS_58820</name>
</gene>
<protein>
    <submittedName>
        <fullName evidence="1">Uncharacterized protein</fullName>
    </submittedName>
</protein>